<keyword evidence="15" id="KW-0934">Plastid</keyword>
<dbReference type="Gene3D" id="3.90.1800.10">
    <property type="entry name" value="RNA polymerase alpha subunit dimerisation domain"/>
    <property type="match status" value="1"/>
</dbReference>
<keyword evidence="5 7" id="KW-0804">Transcription</keyword>
<evidence type="ECO:0000256" key="7">
    <source>
        <dbReference type="HAMAP-Rule" id="MF_01321"/>
    </source>
</evidence>
<feature type="domain" description="RNA polymerase Rpb2" evidence="12">
    <location>
        <begin position="174"/>
        <end position="361"/>
    </location>
</feature>
<feature type="domain" description="DNA-directed RNA polymerase subunit 2 hybrid-binding" evidence="10">
    <location>
        <begin position="654"/>
        <end position="1060"/>
    </location>
</feature>
<sequence length="1191" mass="136926">MIYGRKVKQIVLPEISSSRKKFNQTAYLQTNEIYKSFKDDTYLLTEYPKINELLRIDLLDVQKSSYIWFLKQGFISIFDKFSIHLDNTENFIFKFFCKDYFLRIPKRDSNGRLSKKRGKSFLARIFIPVLFSHIPTGVCTNIQEVFVCFLPFMTKNGSFIVNGTERTVINQLVRSPGIYFKTRKTPAGFRIQHGSVIPNYGSWLRFEIDKRDLVWIQIDNSFKIGADIFLKALGFKEEEILKYILKPFHLQRMFEFNSPNYTQIDSLRELDSLLQPLHRYDPSGLSKAQEFLFSRFFDSQMYDLGSVGRAQINKRLRVNLPNHITVLTPYDILAGVNHLINLEFFIEEPDDIDHLSNRRMRSVGELLQNQIRIGLNQLKFFIQERLRFIKVGDKFTKSLLFSSLNKKQHKKFKLKYEFFNVFNLRRLINPKPLSNVLTEFFGSSQLSQFLQQTNPLAELTHKRRLTVLGPGGIDRDAAGIIIRDIHPSYYGRICPVETSEGKNVGLVGSLAIHAKINRYGFLQTPYYRVYKGKIIFTGYYYLTADQEENYRIAPADIARDRAGHLVGKNIPVRYRHEFISTTKNHVDFINVSTIQPFSISTVLIPFLEHDDANRALMGSNMQRQAVPLLFPERCLVGTGFEIQIARDSGWAISSSINGFVSYVSSKKIIINNFNHKKNKVVYFLRKYERLNPGTCLNQKPSIDIGDKIYKGQVLTNSASIVNGELALGRNILIAYMPWDGYNYEDAILLNEQLIYNDVFTSLHITHYEVEALDTKQMMEEITKNIPHVDSKEIEKLDKNGIVKLGTWVESGDILVGKITPLSEAERTLEWKLMRVINEDKTPEVKDTSLRLPRGVSGHIIDIKVNTDGNFKSYRLDKFSNTKTTIRIYVIIRRRIKVGDKLAGRHGNKGIISKIVPRQDMPYLSDGQEIQMVLNPLGVPSRMNVGQVYECLLGWAAYQLGTRFKVLPFDEMYGSYASQNLVFEKINNAINYTGKQWFQSETNRGKTRLFDGRTGEAFNFHVTVGQAYILKLIHLVDEKIHARSTGPYALVTQQPLGGKSRHGGQRLGEMEVWALEAFGVAYTLQELLTIKSDDMGSRSKALYAMTRGLNVPDPGIPESFKVLLRELHSLCLDISPNKIGGNKLHESYSEEFDLVTWFYNEEFGFKSDKEGLTDDTDVEFDESNLYLKGFAN</sequence>
<dbReference type="Gene3D" id="3.90.1100.10">
    <property type="match status" value="1"/>
</dbReference>
<dbReference type="InterPro" id="IPR037033">
    <property type="entry name" value="DNA-dir_RNAP_su2_hyb_sf"/>
</dbReference>
<comment type="function">
    <text evidence="7 9">DNA-dependent RNA polymerase catalyzes the transcription of DNA into RNA using the four ribonucleoside triphosphates as substrates.</text>
</comment>
<dbReference type="InterPro" id="IPR007641">
    <property type="entry name" value="RNA_pol_Rpb2_7"/>
</dbReference>
<comment type="subunit">
    <text evidence="7">The RNAP catalytic core consists of 2 alpha, 1 beta, 1 beta' and 1 omega subunit. When a sigma factor is associated with the core the holoenzyme is formed, which can initiate transcription.</text>
</comment>
<dbReference type="Pfam" id="PF04561">
    <property type="entry name" value="RNA_pol_Rpb2_2"/>
    <property type="match status" value="1"/>
</dbReference>
<dbReference type="InterPro" id="IPR007120">
    <property type="entry name" value="DNA-dir_RNAP_su2_dom"/>
</dbReference>
<accession>A0A3G1IVV1</accession>
<evidence type="ECO:0000256" key="8">
    <source>
        <dbReference type="RuleBase" id="RU000434"/>
    </source>
</evidence>
<evidence type="ECO:0000256" key="5">
    <source>
        <dbReference type="ARBA" id="ARBA00023163"/>
    </source>
</evidence>
<geneLocation type="plastid" evidence="15"/>
<comment type="catalytic activity">
    <reaction evidence="6 7 9">
        <text>RNA(n) + a ribonucleoside 5'-triphosphate = RNA(n+1) + diphosphate</text>
        <dbReference type="Rhea" id="RHEA:21248"/>
        <dbReference type="Rhea" id="RHEA-COMP:14527"/>
        <dbReference type="Rhea" id="RHEA-COMP:17342"/>
        <dbReference type="ChEBI" id="CHEBI:33019"/>
        <dbReference type="ChEBI" id="CHEBI:61557"/>
        <dbReference type="ChEBI" id="CHEBI:140395"/>
        <dbReference type="EC" id="2.7.7.6"/>
    </reaction>
</comment>
<dbReference type="InterPro" id="IPR007642">
    <property type="entry name" value="RNA_pol_Rpb2_2"/>
</dbReference>
<dbReference type="InterPro" id="IPR015712">
    <property type="entry name" value="DNA-dir_RNA_pol_su2"/>
</dbReference>
<evidence type="ECO:0000313" key="15">
    <source>
        <dbReference type="EMBL" id="ASQ40187.1"/>
    </source>
</evidence>
<evidence type="ECO:0000256" key="3">
    <source>
        <dbReference type="ARBA" id="ARBA00022679"/>
    </source>
</evidence>
<evidence type="ECO:0000259" key="10">
    <source>
        <dbReference type="Pfam" id="PF00562"/>
    </source>
</evidence>
<feature type="domain" description="RNA polymerase Rpb2" evidence="11">
    <location>
        <begin position="1062"/>
        <end position="1134"/>
    </location>
</feature>
<protein>
    <recommendedName>
        <fullName evidence="7 9">DNA-directed RNA polymerase subunit beta</fullName>
        <shortName evidence="7">RNAP subunit beta</shortName>
        <ecNumber evidence="7 9">2.7.7.6</ecNumber>
    </recommendedName>
    <alternativeName>
        <fullName evidence="7">RNA polymerase subunit beta</fullName>
    </alternativeName>
    <alternativeName>
        <fullName evidence="7">Transcriptase subunit beta</fullName>
    </alternativeName>
</protein>
<dbReference type="GeneID" id="38572591"/>
<name>A0A3G1IVV1_9EUKA</name>
<dbReference type="Pfam" id="PF04560">
    <property type="entry name" value="RNA_pol_Rpb2_7"/>
    <property type="match status" value="1"/>
</dbReference>
<evidence type="ECO:0000259" key="11">
    <source>
        <dbReference type="Pfam" id="PF04560"/>
    </source>
</evidence>
<dbReference type="EC" id="2.7.7.6" evidence="7 9"/>
<dbReference type="GO" id="GO:0003677">
    <property type="term" value="F:DNA binding"/>
    <property type="evidence" value="ECO:0007669"/>
    <property type="project" value="UniProtKB-UniRule"/>
</dbReference>
<dbReference type="RefSeq" id="YP_009546126.1">
    <property type="nucleotide sequence ID" value="NC_040153.1"/>
</dbReference>
<dbReference type="InterPro" id="IPR019462">
    <property type="entry name" value="DNA-dir_RNA_pol_bsu_external_1"/>
</dbReference>
<dbReference type="Gene3D" id="2.40.50.100">
    <property type="match status" value="1"/>
</dbReference>
<evidence type="ECO:0000256" key="9">
    <source>
        <dbReference type="RuleBase" id="RU363031"/>
    </source>
</evidence>
<organism evidence="15">
    <name type="scientific">Gloeochaete wittrockiana</name>
    <dbReference type="NCBI Taxonomy" id="38269"/>
    <lineage>
        <taxon>Eukaryota</taxon>
        <taxon>Glaucocystophyceae</taxon>
        <taxon>Gloeochaetales</taxon>
        <taxon>Gloeochaetaceae</taxon>
        <taxon>Gloeochaete</taxon>
    </lineage>
</organism>
<gene>
    <name evidence="7 15" type="primary">rpoB</name>
</gene>
<dbReference type="Gene3D" id="2.40.270.10">
    <property type="entry name" value="DNA-directed RNA polymerase, subunit 2, domain 6"/>
    <property type="match status" value="1"/>
</dbReference>
<evidence type="ECO:0000259" key="12">
    <source>
        <dbReference type="Pfam" id="PF04561"/>
    </source>
</evidence>
<feature type="domain" description="DNA-directed RNA polymerase beta subunit external 1" evidence="14">
    <location>
        <begin position="526"/>
        <end position="592"/>
    </location>
</feature>
<evidence type="ECO:0000256" key="2">
    <source>
        <dbReference type="ARBA" id="ARBA00022478"/>
    </source>
</evidence>
<keyword evidence="2 7" id="KW-0240">DNA-directed RNA polymerase</keyword>
<dbReference type="EMBL" id="MF167426">
    <property type="protein sequence ID" value="ASQ40187.1"/>
    <property type="molecule type" value="Genomic_DNA"/>
</dbReference>
<dbReference type="HAMAP" id="MF_01321">
    <property type="entry name" value="RNApol_bact_RpoB"/>
    <property type="match status" value="1"/>
</dbReference>
<dbReference type="GO" id="GO:0003899">
    <property type="term" value="F:DNA-directed RNA polymerase activity"/>
    <property type="evidence" value="ECO:0007669"/>
    <property type="project" value="UniProtKB-UniRule"/>
</dbReference>
<dbReference type="Gene3D" id="2.40.50.150">
    <property type="match status" value="1"/>
</dbReference>
<dbReference type="NCBIfam" id="NF001616">
    <property type="entry name" value="PRK00405.1"/>
    <property type="match status" value="1"/>
</dbReference>
<dbReference type="GO" id="GO:0006351">
    <property type="term" value="P:DNA-templated transcription"/>
    <property type="evidence" value="ECO:0007669"/>
    <property type="project" value="UniProtKB-UniRule"/>
</dbReference>
<comment type="similarity">
    <text evidence="1 7 8">Belongs to the RNA polymerase beta chain family.</text>
</comment>
<dbReference type="GO" id="GO:0000428">
    <property type="term" value="C:DNA-directed RNA polymerase complex"/>
    <property type="evidence" value="ECO:0007669"/>
    <property type="project" value="UniProtKB-KW"/>
</dbReference>
<dbReference type="InterPro" id="IPR037034">
    <property type="entry name" value="RNA_pol_Rpb2_2_sf"/>
</dbReference>
<dbReference type="InterPro" id="IPR007645">
    <property type="entry name" value="RNA_pol_Rpb2_3"/>
</dbReference>
<evidence type="ECO:0000259" key="14">
    <source>
        <dbReference type="Pfam" id="PF10385"/>
    </source>
</evidence>
<dbReference type="AlphaFoldDB" id="A0A3G1IVV1"/>
<dbReference type="InterPro" id="IPR042107">
    <property type="entry name" value="DNA-dir_RNA_pol_bsu_ext_1_sf"/>
</dbReference>
<feature type="domain" description="RNA polymerase Rpb2" evidence="13">
    <location>
        <begin position="448"/>
        <end position="516"/>
    </location>
</feature>
<dbReference type="SUPFAM" id="SSF64484">
    <property type="entry name" value="beta and beta-prime subunits of DNA dependent RNA-polymerase"/>
    <property type="match status" value="1"/>
</dbReference>
<dbReference type="Pfam" id="PF10385">
    <property type="entry name" value="RNA_pol_Rpb2_45"/>
    <property type="match status" value="1"/>
</dbReference>
<keyword evidence="4 7" id="KW-0548">Nucleotidyltransferase</keyword>
<dbReference type="Gene3D" id="2.30.150.10">
    <property type="entry name" value="DNA-directed RNA polymerase, beta subunit, external 1 domain"/>
    <property type="match status" value="1"/>
</dbReference>
<reference evidence="15" key="1">
    <citation type="submission" date="2017-05" db="EMBL/GenBank/DDBJ databases">
        <title>Plastid comparative genomics reveals ancient divergence between Glaucophyte genera.</title>
        <authorList>
            <person name="Figueroa-Martinez F.J."/>
            <person name="Jackson C."/>
            <person name="Reyes-Prieto A."/>
        </authorList>
    </citation>
    <scope>NUCLEOTIDE SEQUENCE</scope>
    <source>
        <strain evidence="15">SAG 46.84</strain>
    </source>
</reference>
<dbReference type="InterPro" id="IPR007121">
    <property type="entry name" value="RNA_pol_bsu_CS"/>
</dbReference>
<dbReference type="Pfam" id="PF00562">
    <property type="entry name" value="RNA_pol_Rpb2_6"/>
    <property type="match status" value="1"/>
</dbReference>
<dbReference type="GO" id="GO:0032549">
    <property type="term" value="F:ribonucleoside binding"/>
    <property type="evidence" value="ECO:0007669"/>
    <property type="project" value="InterPro"/>
</dbReference>
<evidence type="ECO:0000256" key="4">
    <source>
        <dbReference type="ARBA" id="ARBA00022695"/>
    </source>
</evidence>
<keyword evidence="3 7" id="KW-0808">Transferase</keyword>
<dbReference type="InterPro" id="IPR014724">
    <property type="entry name" value="RNA_pol_RPB2_OB-fold"/>
</dbReference>
<dbReference type="CDD" id="cd00653">
    <property type="entry name" value="RNA_pol_B_RPB2"/>
    <property type="match status" value="1"/>
</dbReference>
<dbReference type="PANTHER" id="PTHR20856">
    <property type="entry name" value="DNA-DIRECTED RNA POLYMERASE I SUBUNIT 2"/>
    <property type="match status" value="1"/>
</dbReference>
<dbReference type="Pfam" id="PF04565">
    <property type="entry name" value="RNA_pol_Rpb2_3"/>
    <property type="match status" value="1"/>
</dbReference>
<proteinExistence type="inferred from homology"/>
<comment type="subunit">
    <text evidence="9">In plastids the minimal PEP RNA polymerase catalytic core is composed of four subunits: alpha, beta, beta', and beta''. When a (nuclear-encoded) sigma factor is associated with the core the holoenzyme is formed, which can initiate transcription.</text>
</comment>
<evidence type="ECO:0000256" key="6">
    <source>
        <dbReference type="ARBA" id="ARBA00048552"/>
    </source>
</evidence>
<evidence type="ECO:0000256" key="1">
    <source>
        <dbReference type="ARBA" id="ARBA00006835"/>
    </source>
</evidence>
<evidence type="ECO:0000259" key="13">
    <source>
        <dbReference type="Pfam" id="PF04565"/>
    </source>
</evidence>
<dbReference type="PROSITE" id="PS01166">
    <property type="entry name" value="RNA_POL_BETA"/>
    <property type="match status" value="1"/>
</dbReference>
<dbReference type="Gene3D" id="3.90.1110.10">
    <property type="entry name" value="RNA polymerase Rpb2, domain 2"/>
    <property type="match status" value="1"/>
</dbReference>
<dbReference type="InterPro" id="IPR010243">
    <property type="entry name" value="RNA_pol_bsu_bac"/>
</dbReference>